<evidence type="ECO:0000259" key="2">
    <source>
        <dbReference type="PROSITE" id="PS50013"/>
    </source>
</evidence>
<evidence type="ECO:0000313" key="3">
    <source>
        <dbReference type="EMBL" id="TIC04966.1"/>
    </source>
</evidence>
<dbReference type="SMART" id="SM00384">
    <property type="entry name" value="AT_hook"/>
    <property type="match status" value="2"/>
</dbReference>
<sequence>MLWENTRKQKVEASGAVEGEDDFEIDVSTPSRMKYAQVGKQDNRNQFDALVAMIGGVKGRSAHKSQRQLSYKVSWRGYPEDENSWVTDEDVSSASELVKRFWYHNPDLYLDLGLTPKVVELPLSLLERENQPEEDVEEQNSNEATDDNVEDYEPAASENGSHFREPSEPSEPEMLQIQPRKRGRPSKTSSPPKKRGRGRPRKVSSPQRTNQAEESYVKSYDDTTHWDNHLKILGARESKDISEKADLKCQFDDDSIRIVGFEELVEKAPKSTSDRYEALSILVYAH</sequence>
<proteinExistence type="predicted"/>
<dbReference type="InterPro" id="IPR023780">
    <property type="entry name" value="Chromo_domain"/>
</dbReference>
<name>A0A4T0P493_9BASI</name>
<feature type="region of interest" description="Disordered" evidence="1">
    <location>
        <begin position="128"/>
        <end position="222"/>
    </location>
</feature>
<dbReference type="InterPro" id="IPR000953">
    <property type="entry name" value="Chromo/chromo_shadow_dom"/>
</dbReference>
<accession>A0A4T0P493</accession>
<dbReference type="InterPro" id="IPR017956">
    <property type="entry name" value="AT_hook_DNA-bd_motif"/>
</dbReference>
<dbReference type="AlphaFoldDB" id="A0A4T0P493"/>
<dbReference type="Pfam" id="PF02178">
    <property type="entry name" value="AT_hook"/>
    <property type="match status" value="2"/>
</dbReference>
<dbReference type="Gene3D" id="2.40.50.40">
    <property type="match status" value="1"/>
</dbReference>
<dbReference type="SUPFAM" id="SSF54160">
    <property type="entry name" value="Chromo domain-like"/>
    <property type="match status" value="1"/>
</dbReference>
<feature type="compositionally biased region" description="Basic residues" evidence="1">
    <location>
        <begin position="192"/>
        <end position="202"/>
    </location>
</feature>
<organism evidence="3 4">
    <name type="scientific">Wallemia mellicola</name>
    <dbReference type="NCBI Taxonomy" id="1708541"/>
    <lineage>
        <taxon>Eukaryota</taxon>
        <taxon>Fungi</taxon>
        <taxon>Dikarya</taxon>
        <taxon>Basidiomycota</taxon>
        <taxon>Wallemiomycotina</taxon>
        <taxon>Wallemiomycetes</taxon>
        <taxon>Wallemiales</taxon>
        <taxon>Wallemiaceae</taxon>
        <taxon>Wallemia</taxon>
    </lineage>
</organism>
<dbReference type="PROSITE" id="PS50013">
    <property type="entry name" value="CHROMO_2"/>
    <property type="match status" value="1"/>
</dbReference>
<feature type="compositionally biased region" description="Acidic residues" evidence="1">
    <location>
        <begin position="132"/>
        <end position="153"/>
    </location>
</feature>
<protein>
    <recommendedName>
        <fullName evidence="2">Chromo domain-containing protein</fullName>
    </recommendedName>
</protein>
<reference evidence="3 4" key="1">
    <citation type="submission" date="2019-03" db="EMBL/GenBank/DDBJ databases">
        <title>Sequencing 25 genomes of Wallemia mellicola.</title>
        <authorList>
            <person name="Gostincar C."/>
        </authorList>
    </citation>
    <scope>NUCLEOTIDE SEQUENCE [LARGE SCALE GENOMIC DNA]</scope>
    <source>
        <strain evidence="3 4">EXF-1262</strain>
    </source>
</reference>
<dbReference type="Pfam" id="PF00385">
    <property type="entry name" value="Chromo"/>
    <property type="match status" value="1"/>
</dbReference>
<evidence type="ECO:0000313" key="4">
    <source>
        <dbReference type="Proteomes" id="UP000307169"/>
    </source>
</evidence>
<dbReference type="Proteomes" id="UP000307169">
    <property type="component" value="Unassembled WGS sequence"/>
</dbReference>
<evidence type="ECO:0000256" key="1">
    <source>
        <dbReference type="SAM" id="MobiDB-lite"/>
    </source>
</evidence>
<dbReference type="EMBL" id="SPRH01000001">
    <property type="protein sequence ID" value="TIC04966.1"/>
    <property type="molecule type" value="Genomic_DNA"/>
</dbReference>
<dbReference type="GO" id="GO:0006338">
    <property type="term" value="P:chromatin remodeling"/>
    <property type="evidence" value="ECO:0007669"/>
    <property type="project" value="UniProtKB-ARBA"/>
</dbReference>
<gene>
    <name evidence="3" type="ORF">E3Q17_00028</name>
</gene>
<comment type="caution">
    <text evidence="3">The sequence shown here is derived from an EMBL/GenBank/DDBJ whole genome shotgun (WGS) entry which is preliminary data.</text>
</comment>
<feature type="domain" description="Chromo" evidence="2">
    <location>
        <begin position="45"/>
        <end position="101"/>
    </location>
</feature>
<dbReference type="GO" id="GO:0003677">
    <property type="term" value="F:DNA binding"/>
    <property type="evidence" value="ECO:0007669"/>
    <property type="project" value="InterPro"/>
</dbReference>
<dbReference type="InterPro" id="IPR016197">
    <property type="entry name" value="Chromo-like_dom_sf"/>
</dbReference>